<sequence length="266" mass="25947">MLFSALVTLSAATLSYAMPQGQQQSGGMGAPDAAYSSLLSKYSTVSGFDQFSSGLQVQLVGYIMTQTLVRDQAELAKATDPAVVATNPAMQSMGMEINTMINQYLAADTHLAPSAKQSLASDLAVMMSPTAAPAPTDAPTPADTASGAPESTGIGGAESEASGAPSDGPGMSESGAGDDVPSPTGEASSPGSDVAAPTPTDSASDASSPSDSASATNSPTSIDNGAASSSSTADIAQQTANEANGLGMLSLSGVAAGMVAALAIAL</sequence>
<evidence type="ECO:0000256" key="1">
    <source>
        <dbReference type="SAM" id="MobiDB-lite"/>
    </source>
</evidence>
<evidence type="ECO:0000313" key="3">
    <source>
        <dbReference type="EMBL" id="CCX07190.1"/>
    </source>
</evidence>
<keyword evidence="4" id="KW-1185">Reference proteome</keyword>
<protein>
    <submittedName>
        <fullName evidence="3">Uncharacterized protein</fullName>
    </submittedName>
</protein>
<dbReference type="EMBL" id="HF935340">
    <property type="protein sequence ID" value="CCX07190.1"/>
    <property type="molecule type" value="Genomic_DNA"/>
</dbReference>
<feature type="signal peptide" evidence="2">
    <location>
        <begin position="1"/>
        <end position="17"/>
    </location>
</feature>
<dbReference type="AlphaFoldDB" id="U4KZM9"/>
<evidence type="ECO:0000256" key="2">
    <source>
        <dbReference type="SAM" id="SignalP"/>
    </source>
</evidence>
<feature type="chain" id="PRO_5004651188" evidence="2">
    <location>
        <begin position="18"/>
        <end position="266"/>
    </location>
</feature>
<feature type="compositionally biased region" description="Low complexity" evidence="1">
    <location>
        <begin position="195"/>
        <end position="221"/>
    </location>
</feature>
<evidence type="ECO:0000313" key="4">
    <source>
        <dbReference type="Proteomes" id="UP000018144"/>
    </source>
</evidence>
<name>U4KZM9_PYROM</name>
<proteinExistence type="predicted"/>
<accession>U4KZM9</accession>
<keyword evidence="2" id="KW-0732">Signal</keyword>
<feature type="region of interest" description="Disordered" evidence="1">
    <location>
        <begin position="130"/>
        <end position="234"/>
    </location>
</feature>
<feature type="compositionally biased region" description="Polar residues" evidence="1">
    <location>
        <begin position="222"/>
        <end position="234"/>
    </location>
</feature>
<dbReference type="OrthoDB" id="5472756at2759"/>
<dbReference type="Proteomes" id="UP000018144">
    <property type="component" value="Unassembled WGS sequence"/>
</dbReference>
<feature type="compositionally biased region" description="Low complexity" evidence="1">
    <location>
        <begin position="130"/>
        <end position="145"/>
    </location>
</feature>
<gene>
    <name evidence="3" type="ORF">PCON_06779</name>
</gene>
<reference evidence="3 4" key="1">
    <citation type="journal article" date="2013" name="PLoS Genet.">
        <title>The genome and development-dependent transcriptomes of Pyronema confluens: a window into fungal evolution.</title>
        <authorList>
            <person name="Traeger S."/>
            <person name="Altegoer F."/>
            <person name="Freitag M."/>
            <person name="Gabaldon T."/>
            <person name="Kempken F."/>
            <person name="Kumar A."/>
            <person name="Marcet-Houben M."/>
            <person name="Poggeler S."/>
            <person name="Stajich J.E."/>
            <person name="Nowrousian M."/>
        </authorList>
    </citation>
    <scope>NUCLEOTIDE SEQUENCE [LARGE SCALE GENOMIC DNA]</scope>
    <source>
        <strain evidence="4">CBS 100304</strain>
        <tissue evidence="3">Vegetative mycelium</tissue>
    </source>
</reference>
<organism evidence="3 4">
    <name type="scientific">Pyronema omphalodes (strain CBS 100304)</name>
    <name type="common">Pyronema confluens</name>
    <dbReference type="NCBI Taxonomy" id="1076935"/>
    <lineage>
        <taxon>Eukaryota</taxon>
        <taxon>Fungi</taxon>
        <taxon>Dikarya</taxon>
        <taxon>Ascomycota</taxon>
        <taxon>Pezizomycotina</taxon>
        <taxon>Pezizomycetes</taxon>
        <taxon>Pezizales</taxon>
        <taxon>Pyronemataceae</taxon>
        <taxon>Pyronema</taxon>
    </lineage>
</organism>